<accession>A0A7I7UNI1</accession>
<name>A0A7I7UNI1_MYCPV</name>
<dbReference type="Proteomes" id="UP000467252">
    <property type="component" value="Chromosome"/>
</dbReference>
<evidence type="ECO:0000313" key="2">
    <source>
        <dbReference type="Proteomes" id="UP000467252"/>
    </source>
</evidence>
<dbReference type="AlphaFoldDB" id="A0A7I7UNI1"/>
<organism evidence="1 2">
    <name type="scientific">Mycolicibacterium pulveris</name>
    <name type="common">Mycobacterium pulveris</name>
    <dbReference type="NCBI Taxonomy" id="36813"/>
    <lineage>
        <taxon>Bacteria</taxon>
        <taxon>Bacillati</taxon>
        <taxon>Actinomycetota</taxon>
        <taxon>Actinomycetes</taxon>
        <taxon>Mycobacteriales</taxon>
        <taxon>Mycobacteriaceae</taxon>
        <taxon>Mycolicibacterium</taxon>
    </lineage>
</organism>
<keyword evidence="2" id="KW-1185">Reference proteome</keyword>
<dbReference type="RefSeq" id="WP_264072909.1">
    <property type="nucleotide sequence ID" value="NZ_JACKTF010000032.1"/>
</dbReference>
<sequence length="61" mass="6707">MRYFTDGTGLVARVLTDAPFGPEFSQAQAQTYSAKQDDWKDAPGLTTEIRFSGDWSECEGG</sequence>
<dbReference type="EMBL" id="AP022599">
    <property type="protein sequence ID" value="BBY82109.1"/>
    <property type="molecule type" value="Genomic_DNA"/>
</dbReference>
<gene>
    <name evidence="1" type="ORF">MPUL_32670</name>
</gene>
<protein>
    <submittedName>
        <fullName evidence="1">Uncharacterized protein</fullName>
    </submittedName>
</protein>
<reference evidence="1 2" key="1">
    <citation type="journal article" date="2019" name="Emerg. Microbes Infect.">
        <title>Comprehensive subspecies identification of 175 nontuberculous mycobacteria species based on 7547 genomic profiles.</title>
        <authorList>
            <person name="Matsumoto Y."/>
            <person name="Kinjo T."/>
            <person name="Motooka D."/>
            <person name="Nabeya D."/>
            <person name="Jung N."/>
            <person name="Uechi K."/>
            <person name="Horii T."/>
            <person name="Iida T."/>
            <person name="Fujita J."/>
            <person name="Nakamura S."/>
        </authorList>
    </citation>
    <scope>NUCLEOTIDE SEQUENCE [LARGE SCALE GENOMIC DNA]</scope>
    <source>
        <strain evidence="1 2">JCM 6370</strain>
    </source>
</reference>
<proteinExistence type="predicted"/>
<evidence type="ECO:0000313" key="1">
    <source>
        <dbReference type="EMBL" id="BBY82109.1"/>
    </source>
</evidence>